<organism evidence="2 3">
    <name type="scientific">Trachymyrmex cornetzi</name>
    <dbReference type="NCBI Taxonomy" id="471704"/>
    <lineage>
        <taxon>Eukaryota</taxon>
        <taxon>Metazoa</taxon>
        <taxon>Ecdysozoa</taxon>
        <taxon>Arthropoda</taxon>
        <taxon>Hexapoda</taxon>
        <taxon>Insecta</taxon>
        <taxon>Pterygota</taxon>
        <taxon>Neoptera</taxon>
        <taxon>Endopterygota</taxon>
        <taxon>Hymenoptera</taxon>
        <taxon>Apocrita</taxon>
        <taxon>Aculeata</taxon>
        <taxon>Formicoidea</taxon>
        <taxon>Formicidae</taxon>
        <taxon>Myrmicinae</taxon>
        <taxon>Trachymyrmex</taxon>
    </lineage>
</organism>
<sequence length="209" mass="23152">MGGNVGNRSRSYRGWRRSRAYLEARELLDVAFQEYLRDISRVEDAPQPSYSPPSALPTPPPQQQNIENIEAIPPSPPPRSPSPAFSDALTERIFSDTPPPTPDSFLQSAPSSPRPPSPTDSTSSVEILEEFPAASPRLTRRYIQPGDSFDAVISHFPRITNPLPPGIYTIGPNYFDPEELRAAITGHPPDVYTHSSVYSFFPLPIFSPH</sequence>
<keyword evidence="3" id="KW-1185">Reference proteome</keyword>
<dbReference type="EMBL" id="KQ981093">
    <property type="protein sequence ID" value="KYN09539.1"/>
    <property type="molecule type" value="Genomic_DNA"/>
</dbReference>
<feature type="compositionally biased region" description="Pro residues" evidence="1">
    <location>
        <begin position="49"/>
        <end position="62"/>
    </location>
</feature>
<feature type="region of interest" description="Disordered" evidence="1">
    <location>
        <begin position="43"/>
        <end position="125"/>
    </location>
</feature>
<accession>A0A151IS54</accession>
<protein>
    <submittedName>
        <fullName evidence="2">Uncharacterized protein</fullName>
    </submittedName>
</protein>
<evidence type="ECO:0000313" key="2">
    <source>
        <dbReference type="EMBL" id="KYN09539.1"/>
    </source>
</evidence>
<proteinExistence type="predicted"/>
<dbReference type="Proteomes" id="UP000078492">
    <property type="component" value="Unassembled WGS sequence"/>
</dbReference>
<gene>
    <name evidence="2" type="ORF">ALC57_18358</name>
</gene>
<evidence type="ECO:0000313" key="3">
    <source>
        <dbReference type="Proteomes" id="UP000078492"/>
    </source>
</evidence>
<dbReference type="AlphaFoldDB" id="A0A151IS54"/>
<name>A0A151IS54_9HYME</name>
<evidence type="ECO:0000256" key="1">
    <source>
        <dbReference type="SAM" id="MobiDB-lite"/>
    </source>
</evidence>
<reference evidence="2 3" key="1">
    <citation type="submission" date="2015-09" db="EMBL/GenBank/DDBJ databases">
        <title>Trachymyrmex cornetzi WGS genome.</title>
        <authorList>
            <person name="Nygaard S."/>
            <person name="Hu H."/>
            <person name="Boomsma J."/>
            <person name="Zhang G."/>
        </authorList>
    </citation>
    <scope>NUCLEOTIDE SEQUENCE [LARGE SCALE GENOMIC DNA]</scope>
    <source>
        <strain evidence="2">Tcor2-1</strain>
        <tissue evidence="2">Whole body</tissue>
    </source>
</reference>